<dbReference type="PROSITE" id="PS51257">
    <property type="entry name" value="PROKAR_LIPOPROTEIN"/>
    <property type="match status" value="1"/>
</dbReference>
<dbReference type="PANTHER" id="PTHR42913:SF3">
    <property type="entry name" value="64 KDA MITOCHONDRIAL NADH DEHYDROGENASE (EUROFUNG)"/>
    <property type="match status" value="1"/>
</dbReference>
<dbReference type="Proteomes" id="UP000176604">
    <property type="component" value="Unassembled WGS sequence"/>
</dbReference>
<dbReference type="PRINTS" id="PR00368">
    <property type="entry name" value="FADPNR"/>
</dbReference>
<dbReference type="AlphaFoldDB" id="A0A1F7UIT8"/>
<dbReference type="Gene3D" id="3.50.50.100">
    <property type="match status" value="1"/>
</dbReference>
<dbReference type="PANTHER" id="PTHR42913">
    <property type="entry name" value="APOPTOSIS-INDUCING FACTOR 1"/>
    <property type="match status" value="1"/>
</dbReference>
<feature type="domain" description="FAD/NAD(P)-binding" evidence="6">
    <location>
        <begin position="7"/>
        <end position="339"/>
    </location>
</feature>
<dbReference type="InterPro" id="IPR051169">
    <property type="entry name" value="NADH-Q_oxidoreductase"/>
</dbReference>
<comment type="cofactor">
    <cofactor evidence="1">
        <name>FAD</name>
        <dbReference type="ChEBI" id="CHEBI:57692"/>
    </cofactor>
</comment>
<comment type="caution">
    <text evidence="7">The sequence shown here is derived from an EMBL/GenBank/DDBJ whole genome shotgun (WGS) entry which is preliminary data.</text>
</comment>
<keyword evidence="4" id="KW-0274">FAD</keyword>
<name>A0A1F7UIT8_9BACT</name>
<evidence type="ECO:0000313" key="8">
    <source>
        <dbReference type="Proteomes" id="UP000176604"/>
    </source>
</evidence>
<gene>
    <name evidence="7" type="ORF">A3J43_01945</name>
</gene>
<dbReference type="InterPro" id="IPR036188">
    <property type="entry name" value="FAD/NAD-bd_sf"/>
</dbReference>
<keyword evidence="3" id="KW-0285">Flavoprotein</keyword>
<proteinExistence type="inferred from homology"/>
<evidence type="ECO:0000259" key="6">
    <source>
        <dbReference type="Pfam" id="PF07992"/>
    </source>
</evidence>
<evidence type="ECO:0000256" key="5">
    <source>
        <dbReference type="ARBA" id="ARBA00023002"/>
    </source>
</evidence>
<protein>
    <recommendedName>
        <fullName evidence="6">FAD/NAD(P)-binding domain-containing protein</fullName>
    </recommendedName>
</protein>
<dbReference type="SUPFAM" id="SSF51905">
    <property type="entry name" value="FAD/NAD(P)-binding domain"/>
    <property type="match status" value="1"/>
</dbReference>
<accession>A0A1F7UIT8</accession>
<keyword evidence="5" id="KW-0560">Oxidoreductase</keyword>
<reference evidence="7 8" key="1">
    <citation type="journal article" date="2016" name="Nat. Commun.">
        <title>Thousands of microbial genomes shed light on interconnected biogeochemical processes in an aquifer system.</title>
        <authorList>
            <person name="Anantharaman K."/>
            <person name="Brown C.T."/>
            <person name="Hug L.A."/>
            <person name="Sharon I."/>
            <person name="Castelle C.J."/>
            <person name="Probst A.J."/>
            <person name="Thomas B.C."/>
            <person name="Singh A."/>
            <person name="Wilkins M.J."/>
            <person name="Karaoz U."/>
            <person name="Brodie E.L."/>
            <person name="Williams K.H."/>
            <person name="Hubbard S.S."/>
            <person name="Banfield J.F."/>
        </authorList>
    </citation>
    <scope>NUCLEOTIDE SEQUENCE [LARGE SCALE GENOMIC DNA]</scope>
</reference>
<organism evidence="7 8">
    <name type="scientific">Candidatus Uhrbacteria bacterium RIFCSPHIGHO2_12_FULL_54_23</name>
    <dbReference type="NCBI Taxonomy" id="1802397"/>
    <lineage>
        <taxon>Bacteria</taxon>
        <taxon>Candidatus Uhriibacteriota</taxon>
    </lineage>
</organism>
<evidence type="ECO:0000313" key="7">
    <source>
        <dbReference type="EMBL" id="OGL77648.1"/>
    </source>
</evidence>
<evidence type="ECO:0000256" key="1">
    <source>
        <dbReference type="ARBA" id="ARBA00001974"/>
    </source>
</evidence>
<sequence length="423" mass="46389">MTYPKIHIVIVGGGFGGVACVRACAKRFARRPDVAITLITPRPFHEFAPALYVGASEIDATQCADHGLPRAGSDQAGEAGHAVENALCMPLEDILRGTRVKTVYGYVRKVDVRARTVSVDHHAPLHYSYLVLAMGCEMDYFDIPGLAAHAYPLKTVKDAMRLRGALERCMRKTGGMVVIGGGGFTGAELAAELAWVAKCRGYPVRIVLVEGLTPVLAQLGEKASGMARARLIQLGVELAEGARVQAVEGGEGGRVTVRLNNQQTHEADLVVWTGGVRGNRLYQHMFPIYTGTQWRVGVEESLQVVGEKNIFAVGDGAYLETNKFPKGLPLQARVAIEEGKCAAENIARMTEGRPLRSFSCAQLPYVIPLGGRFAVAVYRGRVRRGFLPWIFKQAIELRYFVEVLGWRKGLQYWMREEKMCVSE</sequence>
<dbReference type="GO" id="GO:0003955">
    <property type="term" value="F:NAD(P)H dehydrogenase (quinone) activity"/>
    <property type="evidence" value="ECO:0007669"/>
    <property type="project" value="TreeGrafter"/>
</dbReference>
<dbReference type="Pfam" id="PF07992">
    <property type="entry name" value="Pyr_redox_2"/>
    <property type="match status" value="1"/>
</dbReference>
<dbReference type="GO" id="GO:0019646">
    <property type="term" value="P:aerobic electron transport chain"/>
    <property type="evidence" value="ECO:0007669"/>
    <property type="project" value="TreeGrafter"/>
</dbReference>
<dbReference type="EMBL" id="MGEF01000054">
    <property type="protein sequence ID" value="OGL77648.1"/>
    <property type="molecule type" value="Genomic_DNA"/>
</dbReference>
<evidence type="ECO:0000256" key="3">
    <source>
        <dbReference type="ARBA" id="ARBA00022630"/>
    </source>
</evidence>
<dbReference type="InterPro" id="IPR023753">
    <property type="entry name" value="FAD/NAD-binding_dom"/>
</dbReference>
<dbReference type="STRING" id="1802397.A3J43_01945"/>
<comment type="similarity">
    <text evidence="2">Belongs to the NADH dehydrogenase family.</text>
</comment>
<evidence type="ECO:0000256" key="4">
    <source>
        <dbReference type="ARBA" id="ARBA00022827"/>
    </source>
</evidence>
<evidence type="ECO:0000256" key="2">
    <source>
        <dbReference type="ARBA" id="ARBA00005272"/>
    </source>
</evidence>